<keyword evidence="3" id="KW-0175">Coiled coil</keyword>
<dbReference type="CDD" id="cd11386">
    <property type="entry name" value="MCP_signal"/>
    <property type="match status" value="1"/>
</dbReference>
<sequence length="496" mass="55103">MSKNDIYNIKKVHLVNLVVLTILELTLSLLALKGCNTRLGLLCFATNAIFTAISIGLYFSPIKDEIKALFFTSIPIVVSVFFILTDSITVICSHYMIFLSIAMIALYFNKNLIKFYQVIINILFLTLISVKGLSLLDSSTKNVNIWSFIQIIVCINFVLILLYFLTKWGNQLIESAEEKEKISTELADKLNNSMKEIQKNSDILNTNLIMFNKNISSSKEAISNVNNAISDISDGINDQSEDLKSINEKMNNSSENIKKSQIVSDKVSTQSAEMNEQIEQGHERIDDMNKQMEIIYQSVSNSNATITELQCSIEEINKFLDVITAISAQTNMLALNAAIEAARAGEHGKGFAVVADEVRKLAENSSDTVNDINKIITSIKDKTSLVVEKSHIGEEAVKSGIELISKVKSTFDIIKKAASANSEYLSQNAEMNSRTTTEFMMILEKINKIADISQNQAAAIEEISATMETTTEDITSINNSVDELKNLSESLNKMSK</sequence>
<feature type="transmembrane region" description="Helical" evidence="4">
    <location>
        <begin position="115"/>
        <end position="133"/>
    </location>
</feature>
<dbReference type="GO" id="GO:0007165">
    <property type="term" value="P:signal transduction"/>
    <property type="evidence" value="ECO:0007669"/>
    <property type="project" value="UniProtKB-KW"/>
</dbReference>
<comment type="caution">
    <text evidence="6">The sequence shown here is derived from an EMBL/GenBank/DDBJ whole genome shotgun (WGS) entry which is preliminary data.</text>
</comment>
<keyword evidence="7" id="KW-1185">Reference proteome</keyword>
<dbReference type="EMBL" id="VULX01000014">
    <property type="protein sequence ID" value="MSR91743.1"/>
    <property type="molecule type" value="Genomic_DNA"/>
</dbReference>
<accession>A0A7X2T2B4</accession>
<evidence type="ECO:0000256" key="3">
    <source>
        <dbReference type="SAM" id="Coils"/>
    </source>
</evidence>
<reference evidence="6 7" key="1">
    <citation type="submission" date="2019-08" db="EMBL/GenBank/DDBJ databases">
        <title>In-depth cultivation of the pig gut microbiome towards novel bacterial diversity and tailored functional studies.</title>
        <authorList>
            <person name="Wylensek D."/>
            <person name="Hitch T.C.A."/>
            <person name="Clavel T."/>
        </authorList>
    </citation>
    <scope>NUCLEOTIDE SEQUENCE [LARGE SCALE GENOMIC DNA]</scope>
    <source>
        <strain evidence="6 7">WCA-383-APC-5B</strain>
    </source>
</reference>
<evidence type="ECO:0000256" key="4">
    <source>
        <dbReference type="SAM" id="Phobius"/>
    </source>
</evidence>
<dbReference type="PROSITE" id="PS50111">
    <property type="entry name" value="CHEMOTAXIS_TRANSDUC_2"/>
    <property type="match status" value="1"/>
</dbReference>
<feature type="transmembrane region" description="Helical" evidence="4">
    <location>
        <begin position="12"/>
        <end position="32"/>
    </location>
</feature>
<feature type="transmembrane region" description="Helical" evidence="4">
    <location>
        <begin position="145"/>
        <end position="165"/>
    </location>
</feature>
<organism evidence="6 7">
    <name type="scientific">Inconstantimicrobium porci</name>
    <dbReference type="NCBI Taxonomy" id="2652291"/>
    <lineage>
        <taxon>Bacteria</taxon>
        <taxon>Bacillati</taxon>
        <taxon>Bacillota</taxon>
        <taxon>Clostridia</taxon>
        <taxon>Eubacteriales</taxon>
        <taxon>Clostridiaceae</taxon>
        <taxon>Inconstantimicrobium</taxon>
    </lineage>
</organism>
<name>A0A7X2T2B4_9CLOT</name>
<dbReference type="SUPFAM" id="SSF58104">
    <property type="entry name" value="Methyl-accepting chemotaxis protein (MCP) signaling domain"/>
    <property type="match status" value="1"/>
</dbReference>
<evidence type="ECO:0000313" key="6">
    <source>
        <dbReference type="EMBL" id="MSR91743.1"/>
    </source>
</evidence>
<gene>
    <name evidence="6" type="ORF">FYJ33_10105</name>
</gene>
<keyword evidence="4" id="KW-0812">Transmembrane</keyword>
<evidence type="ECO:0000259" key="5">
    <source>
        <dbReference type="PROSITE" id="PS50111"/>
    </source>
</evidence>
<feature type="transmembrane region" description="Helical" evidence="4">
    <location>
        <begin position="88"/>
        <end position="108"/>
    </location>
</feature>
<dbReference type="Pfam" id="PF00015">
    <property type="entry name" value="MCPsignal"/>
    <property type="match status" value="1"/>
</dbReference>
<keyword evidence="1 2" id="KW-0807">Transducer</keyword>
<keyword evidence="4" id="KW-0472">Membrane</keyword>
<dbReference type="Proteomes" id="UP000460287">
    <property type="component" value="Unassembled WGS sequence"/>
</dbReference>
<feature type="coiled-coil region" evidence="3">
    <location>
        <begin position="236"/>
        <end position="291"/>
    </location>
</feature>
<feature type="transmembrane region" description="Helical" evidence="4">
    <location>
        <begin position="66"/>
        <end position="82"/>
    </location>
</feature>
<evidence type="ECO:0000313" key="7">
    <source>
        <dbReference type="Proteomes" id="UP000460287"/>
    </source>
</evidence>
<dbReference type="Gene3D" id="1.10.287.950">
    <property type="entry name" value="Methyl-accepting chemotaxis protein"/>
    <property type="match status" value="1"/>
</dbReference>
<feature type="transmembrane region" description="Helical" evidence="4">
    <location>
        <begin position="38"/>
        <end position="59"/>
    </location>
</feature>
<dbReference type="AlphaFoldDB" id="A0A7X2T2B4"/>
<dbReference type="PANTHER" id="PTHR32089:SF112">
    <property type="entry name" value="LYSOZYME-LIKE PROTEIN-RELATED"/>
    <property type="match status" value="1"/>
</dbReference>
<proteinExistence type="predicted"/>
<protein>
    <submittedName>
        <fullName evidence="6">Methyl-accepting chemotaxis protein</fullName>
    </submittedName>
</protein>
<dbReference type="RefSeq" id="WP_154531635.1">
    <property type="nucleotide sequence ID" value="NZ_VULX01000014.1"/>
</dbReference>
<evidence type="ECO:0000256" key="1">
    <source>
        <dbReference type="ARBA" id="ARBA00023224"/>
    </source>
</evidence>
<feature type="domain" description="Methyl-accepting transducer" evidence="5">
    <location>
        <begin position="214"/>
        <end position="471"/>
    </location>
</feature>
<dbReference type="GO" id="GO:0016020">
    <property type="term" value="C:membrane"/>
    <property type="evidence" value="ECO:0007669"/>
    <property type="project" value="InterPro"/>
</dbReference>
<keyword evidence="4" id="KW-1133">Transmembrane helix</keyword>
<dbReference type="InterPro" id="IPR004089">
    <property type="entry name" value="MCPsignal_dom"/>
</dbReference>
<dbReference type="PANTHER" id="PTHR32089">
    <property type="entry name" value="METHYL-ACCEPTING CHEMOTAXIS PROTEIN MCPB"/>
    <property type="match status" value="1"/>
</dbReference>
<dbReference type="SMART" id="SM00283">
    <property type="entry name" value="MA"/>
    <property type="match status" value="1"/>
</dbReference>
<evidence type="ECO:0000256" key="2">
    <source>
        <dbReference type="PROSITE-ProRule" id="PRU00284"/>
    </source>
</evidence>